<sequence length="63" mass="6665">MKFKNIIVLAGMILFHPIQGIAQQANVSATNIAHKQPESIFIFVGAGGAGGKGGESILKRIFQ</sequence>
<accession>A0A5B8I3G4</accession>
<evidence type="ECO:0000313" key="2">
    <source>
        <dbReference type="Proteomes" id="UP000320591"/>
    </source>
</evidence>
<evidence type="ECO:0000313" key="1">
    <source>
        <dbReference type="EMBL" id="QDX29234.1"/>
    </source>
</evidence>
<dbReference type="Proteomes" id="UP000320591">
    <property type="component" value="Chromosome"/>
</dbReference>
<protein>
    <submittedName>
        <fullName evidence="1">Uncharacterized protein</fullName>
    </submittedName>
</protein>
<dbReference type="RefSeq" id="WP_128569765.1">
    <property type="nucleotide sequence ID" value="NZ_CM001975.1"/>
</dbReference>
<dbReference type="AlphaFoldDB" id="A0A5B8I3G4"/>
<dbReference type="KEGG" id="dic:Dpoa569_0000967"/>
<gene>
    <name evidence="1" type="ORF">Dpoa569_0000967</name>
</gene>
<organism evidence="1 2">
    <name type="scientific">Dickeya poaceiphila</name>
    <dbReference type="NCBI Taxonomy" id="568768"/>
    <lineage>
        <taxon>Bacteria</taxon>
        <taxon>Pseudomonadati</taxon>
        <taxon>Pseudomonadota</taxon>
        <taxon>Gammaproteobacteria</taxon>
        <taxon>Enterobacterales</taxon>
        <taxon>Pectobacteriaceae</taxon>
        <taxon>Dickeya</taxon>
    </lineage>
</organism>
<keyword evidence="2" id="KW-1185">Reference proteome</keyword>
<proteinExistence type="predicted"/>
<dbReference type="EMBL" id="CP042220">
    <property type="protein sequence ID" value="QDX29234.1"/>
    <property type="molecule type" value="Genomic_DNA"/>
</dbReference>
<name>A0A5B8I3G4_9GAMM</name>
<reference evidence="1 2" key="1">
    <citation type="journal article" date="2019" name="Environ. Microbiol.">
        <title>The phytopathogenic nature of Dickeya aquatica 174/2 and the dynamic early evolution of Dickeya pathogenicity.</title>
        <authorList>
            <person name="Duprey A."/>
            <person name="Taib N."/>
            <person name="Leonard S."/>
            <person name="Garin T."/>
            <person name="Flandrois J.P."/>
            <person name="Nasser W."/>
            <person name="Brochier-Armanet C."/>
            <person name="Reverchon S."/>
        </authorList>
    </citation>
    <scope>NUCLEOTIDE SEQUENCE [LARGE SCALE GENOMIC DNA]</scope>
    <source>
        <strain evidence="1 2">NCPPB 569</strain>
    </source>
</reference>